<reference evidence="5 6" key="1">
    <citation type="journal article" date="2016" name="Nat. Commun.">
        <title>Thousands of microbial genomes shed light on interconnected biogeochemical processes in an aquifer system.</title>
        <authorList>
            <person name="Anantharaman K."/>
            <person name="Brown C.T."/>
            <person name="Hug L.A."/>
            <person name="Sharon I."/>
            <person name="Castelle C.J."/>
            <person name="Probst A.J."/>
            <person name="Thomas B.C."/>
            <person name="Singh A."/>
            <person name="Wilkins M.J."/>
            <person name="Karaoz U."/>
            <person name="Brodie E.L."/>
            <person name="Williams K.H."/>
            <person name="Hubbard S.S."/>
            <person name="Banfield J.F."/>
        </authorList>
    </citation>
    <scope>NUCLEOTIDE SEQUENCE [LARGE SCALE GENOMIC DNA]</scope>
</reference>
<feature type="domain" description="Glycosyltransferase 2-like" evidence="4">
    <location>
        <begin position="8"/>
        <end position="174"/>
    </location>
</feature>
<keyword evidence="2" id="KW-0328">Glycosyltransferase</keyword>
<sequence>MKKIPEVTIAVSAYNEEKNIKNFLESLLVQKEFGFVLKSIWVLSDGSKDRTVEFAKSFKSKKIKVFDYKDRLGKSSRLNQIYAKLKSDILVQSDADVLFAHPYVIYDVIQPLLKNKRVGMCGGNPQPLKAKTFTEKAVNNTVFAYLPLRESVRGGNNIFSVDGRLLAYKKALIKQIYVPEDMIANDAFTYFECLVHGYEYRFVKDAFVNFRSPQNIKDQIRQVTRFKAARIRMFRHFPKDLVTKEQYIPASLLIKNMLVQFVKHPIHCSYIFLVNKFCKYQALKNESKLNSTWEIALTSKNLS</sequence>
<evidence type="ECO:0000313" key="6">
    <source>
        <dbReference type="Proteomes" id="UP000177169"/>
    </source>
</evidence>
<dbReference type="PANTHER" id="PTHR43630">
    <property type="entry name" value="POLY-BETA-1,6-N-ACETYL-D-GLUCOSAMINE SYNTHASE"/>
    <property type="match status" value="1"/>
</dbReference>
<dbReference type="Pfam" id="PF00535">
    <property type="entry name" value="Glycos_transf_2"/>
    <property type="match status" value="1"/>
</dbReference>
<dbReference type="STRING" id="1802505.A3D01_02570"/>
<name>A0A1F7Z316_9BACT</name>
<gene>
    <name evidence="5" type="ORF">A3D01_02570</name>
</gene>
<dbReference type="PANTHER" id="PTHR43630:SF1">
    <property type="entry name" value="POLY-BETA-1,6-N-ACETYL-D-GLUCOSAMINE SYNTHASE"/>
    <property type="match status" value="1"/>
</dbReference>
<dbReference type="SUPFAM" id="SSF53448">
    <property type="entry name" value="Nucleotide-diphospho-sugar transferases"/>
    <property type="match status" value="1"/>
</dbReference>
<dbReference type="EMBL" id="MGGR01000013">
    <property type="protein sequence ID" value="OGM33830.1"/>
    <property type="molecule type" value="Genomic_DNA"/>
</dbReference>
<dbReference type="Gene3D" id="3.90.550.10">
    <property type="entry name" value="Spore Coat Polysaccharide Biosynthesis Protein SpsA, Chain A"/>
    <property type="match status" value="1"/>
</dbReference>
<evidence type="ECO:0000313" key="5">
    <source>
        <dbReference type="EMBL" id="OGM33830.1"/>
    </source>
</evidence>
<evidence type="ECO:0000256" key="3">
    <source>
        <dbReference type="ARBA" id="ARBA00022679"/>
    </source>
</evidence>
<comment type="caution">
    <text evidence="5">The sequence shown here is derived from an EMBL/GenBank/DDBJ whole genome shotgun (WGS) entry which is preliminary data.</text>
</comment>
<comment type="similarity">
    <text evidence="1">Belongs to the glycosyltransferase 2 family.</text>
</comment>
<dbReference type="Proteomes" id="UP000177169">
    <property type="component" value="Unassembled WGS sequence"/>
</dbReference>
<dbReference type="InterPro" id="IPR001173">
    <property type="entry name" value="Glyco_trans_2-like"/>
</dbReference>
<evidence type="ECO:0000256" key="2">
    <source>
        <dbReference type="ARBA" id="ARBA00022676"/>
    </source>
</evidence>
<proteinExistence type="inferred from homology"/>
<protein>
    <recommendedName>
        <fullName evidence="4">Glycosyltransferase 2-like domain-containing protein</fullName>
    </recommendedName>
</protein>
<evidence type="ECO:0000256" key="1">
    <source>
        <dbReference type="ARBA" id="ARBA00006739"/>
    </source>
</evidence>
<accession>A0A1F7Z316</accession>
<keyword evidence="3" id="KW-0808">Transferase</keyword>
<evidence type="ECO:0000259" key="4">
    <source>
        <dbReference type="Pfam" id="PF00535"/>
    </source>
</evidence>
<dbReference type="GO" id="GO:0016757">
    <property type="term" value="F:glycosyltransferase activity"/>
    <property type="evidence" value="ECO:0007669"/>
    <property type="project" value="UniProtKB-KW"/>
</dbReference>
<organism evidence="5 6">
    <name type="scientific">Candidatus Woesebacteria bacterium RIFCSPHIGHO2_02_FULL_39_13</name>
    <dbReference type="NCBI Taxonomy" id="1802505"/>
    <lineage>
        <taxon>Bacteria</taxon>
        <taxon>Candidatus Woeseibacteriota</taxon>
    </lineage>
</organism>
<dbReference type="AlphaFoldDB" id="A0A1F7Z316"/>
<dbReference type="InterPro" id="IPR029044">
    <property type="entry name" value="Nucleotide-diphossugar_trans"/>
</dbReference>